<dbReference type="Proteomes" id="UP001456224">
    <property type="component" value="Chromosome"/>
</dbReference>
<gene>
    <name evidence="3" type="ORF">WHX56_26275</name>
</gene>
<dbReference type="Gene3D" id="3.20.20.140">
    <property type="entry name" value="Metal-dependent hydrolases"/>
    <property type="match status" value="1"/>
</dbReference>
<evidence type="ECO:0000259" key="2">
    <source>
        <dbReference type="Pfam" id="PF04909"/>
    </source>
</evidence>
<evidence type="ECO:0000256" key="1">
    <source>
        <dbReference type="ARBA" id="ARBA00038310"/>
    </source>
</evidence>
<dbReference type="PANTHER" id="PTHR43569">
    <property type="entry name" value="AMIDOHYDROLASE"/>
    <property type="match status" value="1"/>
</dbReference>
<dbReference type="InterPro" id="IPR006680">
    <property type="entry name" value="Amidohydro-rel"/>
</dbReference>
<dbReference type="InterPro" id="IPR052350">
    <property type="entry name" value="Metallo-dep_Lactonases"/>
</dbReference>
<accession>A0ABZ2RWV0</accession>
<sequence>MLLSDIHRYPCNRSHEMGTANHPQHAAIRPAWLASHSEDVIDPGQPIVDAHHHLYDRPGIRYLFHDMLEDVGDGHDIRATVFVQARAMHRAGGPEEMKPIGETEFANGMAAMSASGMFGAARLCAGIVSGADLTLGAAARRVLEAHIAAAPARFRGIRHTAAWDADSSLLNPAYKVSEDLLATPEFRAGFGQLAPLGLSFDAWLFFHQLPRLTDLAYAFPETPIVLNHCGGILGIGPYAGAGNEVFARWKAGLRDLAACPNVMIKLGGLGMRMCGFGFDALDTPAPSARLAEAWRPWMETAIGLFGANRCMFESNFPVDKCAFSYRVGWNAMKRVCEGASREEKDDLFWRSAARFYRLGPEDLGDPAPG</sequence>
<feature type="domain" description="Amidohydrolase-related" evidence="2">
    <location>
        <begin position="48"/>
        <end position="358"/>
    </location>
</feature>
<dbReference type="InterPro" id="IPR032466">
    <property type="entry name" value="Metal_Hydrolase"/>
</dbReference>
<evidence type="ECO:0000313" key="3">
    <source>
        <dbReference type="EMBL" id="WXR73108.1"/>
    </source>
</evidence>
<dbReference type="EMBL" id="CP148753">
    <property type="protein sequence ID" value="WXR73108.1"/>
    <property type="molecule type" value="Genomic_DNA"/>
</dbReference>
<dbReference type="RefSeq" id="WP_338879404.1">
    <property type="nucleotide sequence ID" value="NZ_CP148753.1"/>
</dbReference>
<keyword evidence="4" id="KW-1185">Reference proteome</keyword>
<evidence type="ECO:0000313" key="4">
    <source>
        <dbReference type="Proteomes" id="UP001456224"/>
    </source>
</evidence>
<name>A0ABZ2RWV0_9BURK</name>
<dbReference type="SUPFAM" id="SSF51556">
    <property type="entry name" value="Metallo-dependent hydrolases"/>
    <property type="match status" value="1"/>
</dbReference>
<dbReference type="PANTHER" id="PTHR43569:SF1">
    <property type="entry name" value="BLL3371 PROTEIN"/>
    <property type="match status" value="1"/>
</dbReference>
<protein>
    <submittedName>
        <fullName evidence="3">Amidohydrolase family protein</fullName>
    </submittedName>
</protein>
<reference evidence="3 4" key="1">
    <citation type="submission" date="2024-03" db="EMBL/GenBank/DDBJ databases">
        <title>Reference genomes for the five species model microbial community.</title>
        <authorList>
            <person name="Padfield D."/>
        </authorList>
    </citation>
    <scope>NUCLEOTIDE SEQUENCE [LARGE SCALE GENOMIC DNA]</scope>
    <source>
        <strain evidence="3 4">AB1</strain>
    </source>
</reference>
<proteinExistence type="inferred from homology"/>
<organism evidence="3 4">
    <name type="scientific">Achromobacter veterisilvae</name>
    <dbReference type="NCBI Taxonomy" id="2069367"/>
    <lineage>
        <taxon>Bacteria</taxon>
        <taxon>Pseudomonadati</taxon>
        <taxon>Pseudomonadota</taxon>
        <taxon>Betaproteobacteria</taxon>
        <taxon>Burkholderiales</taxon>
        <taxon>Alcaligenaceae</taxon>
        <taxon>Achromobacter</taxon>
    </lineage>
</organism>
<comment type="similarity">
    <text evidence="1">Belongs to the metallo-dependent hydrolases superfamily.</text>
</comment>
<dbReference type="Pfam" id="PF04909">
    <property type="entry name" value="Amidohydro_2"/>
    <property type="match status" value="1"/>
</dbReference>